<evidence type="ECO:0000313" key="2">
    <source>
        <dbReference type="Proteomes" id="UP001374584"/>
    </source>
</evidence>
<reference evidence="1 2" key="1">
    <citation type="submission" date="2024-01" db="EMBL/GenBank/DDBJ databases">
        <title>The genomes of 5 underutilized Papilionoideae crops provide insights into root nodulation and disease resistanc.</title>
        <authorList>
            <person name="Jiang F."/>
        </authorList>
    </citation>
    <scope>NUCLEOTIDE SEQUENCE [LARGE SCALE GENOMIC DNA]</scope>
    <source>
        <strain evidence="1">JINMINGXINNONG_FW02</strain>
        <tissue evidence="1">Leaves</tissue>
    </source>
</reference>
<sequence length="67" mass="7489">MKRFPNGSLWLEYVYASFQSLCIVNTMSCVDGVGAEGERGSDDGATVGGIAEDEDELEHDINYKRRW</sequence>
<organism evidence="1 2">
    <name type="scientific">Phaseolus coccineus</name>
    <name type="common">Scarlet runner bean</name>
    <name type="synonym">Phaseolus multiflorus</name>
    <dbReference type="NCBI Taxonomy" id="3886"/>
    <lineage>
        <taxon>Eukaryota</taxon>
        <taxon>Viridiplantae</taxon>
        <taxon>Streptophyta</taxon>
        <taxon>Embryophyta</taxon>
        <taxon>Tracheophyta</taxon>
        <taxon>Spermatophyta</taxon>
        <taxon>Magnoliopsida</taxon>
        <taxon>eudicotyledons</taxon>
        <taxon>Gunneridae</taxon>
        <taxon>Pentapetalae</taxon>
        <taxon>rosids</taxon>
        <taxon>fabids</taxon>
        <taxon>Fabales</taxon>
        <taxon>Fabaceae</taxon>
        <taxon>Papilionoideae</taxon>
        <taxon>50 kb inversion clade</taxon>
        <taxon>NPAAA clade</taxon>
        <taxon>indigoferoid/millettioid clade</taxon>
        <taxon>Phaseoleae</taxon>
        <taxon>Phaseolus</taxon>
    </lineage>
</organism>
<name>A0AAN9QUE1_PHACN</name>
<accession>A0AAN9QUE1</accession>
<dbReference type="EMBL" id="JAYMYR010000008">
    <property type="protein sequence ID" value="KAK7348019.1"/>
    <property type="molecule type" value="Genomic_DNA"/>
</dbReference>
<proteinExistence type="predicted"/>
<dbReference type="AlphaFoldDB" id="A0AAN9QUE1"/>
<gene>
    <name evidence="1" type="ORF">VNO80_22567</name>
</gene>
<comment type="caution">
    <text evidence="1">The sequence shown here is derived from an EMBL/GenBank/DDBJ whole genome shotgun (WGS) entry which is preliminary data.</text>
</comment>
<keyword evidence="2" id="KW-1185">Reference proteome</keyword>
<protein>
    <submittedName>
        <fullName evidence="1">Uncharacterized protein</fullName>
    </submittedName>
</protein>
<dbReference type="Proteomes" id="UP001374584">
    <property type="component" value="Unassembled WGS sequence"/>
</dbReference>
<evidence type="ECO:0000313" key="1">
    <source>
        <dbReference type="EMBL" id="KAK7348019.1"/>
    </source>
</evidence>